<evidence type="ECO:0000256" key="2">
    <source>
        <dbReference type="SAM" id="Phobius"/>
    </source>
</evidence>
<feature type="transmembrane region" description="Helical" evidence="2">
    <location>
        <begin position="257"/>
        <end position="278"/>
    </location>
</feature>
<keyword evidence="5" id="KW-1185">Reference proteome</keyword>
<feature type="transmembrane region" description="Helical" evidence="2">
    <location>
        <begin position="63"/>
        <end position="88"/>
    </location>
</feature>
<dbReference type="AlphaFoldDB" id="A0A562IWY9"/>
<feature type="region of interest" description="Disordered" evidence="1">
    <location>
        <begin position="401"/>
        <end position="422"/>
    </location>
</feature>
<feature type="domain" description="Acyltransferase 3" evidence="3">
    <location>
        <begin position="26"/>
        <end position="383"/>
    </location>
</feature>
<keyword evidence="2" id="KW-0472">Membrane</keyword>
<feature type="transmembrane region" description="Helical" evidence="2">
    <location>
        <begin position="193"/>
        <end position="212"/>
    </location>
</feature>
<dbReference type="InterPro" id="IPR050879">
    <property type="entry name" value="Acyltransferase_3"/>
</dbReference>
<evidence type="ECO:0000256" key="1">
    <source>
        <dbReference type="SAM" id="MobiDB-lite"/>
    </source>
</evidence>
<keyword evidence="2" id="KW-0812">Transmembrane</keyword>
<name>A0A562IWY9_9ACTN</name>
<evidence type="ECO:0000313" key="4">
    <source>
        <dbReference type="EMBL" id="TWH75343.1"/>
    </source>
</evidence>
<protein>
    <submittedName>
        <fullName evidence="4">Peptidoglycan/LPS O-acetylase OafA/YrhL</fullName>
    </submittedName>
</protein>
<feature type="transmembrane region" description="Helical" evidence="2">
    <location>
        <begin position="21"/>
        <end position="43"/>
    </location>
</feature>
<feature type="transmembrane region" description="Helical" evidence="2">
    <location>
        <begin position="284"/>
        <end position="302"/>
    </location>
</feature>
<sequence length="422" mass="45453">MSAPMTSTAMTSAPSGRRGSAMLAPITWLRVVGAFAVLVFHAYQHSAYTGMTDWTGGAFWHRALVLMAAGGVDAFFVVTMFLSARAVVRGALGEGPVASGRTLLRKRAVTLLPVYVVAVLVVWALSNPRLPGHWADLVLHLTFTQVYSDDYIFWTLGPAWFIAVSMHFYLLLAVIGGPLQRWCRRMGSRAARVRALLAVAGALAAVSWAYKLVMHFGLERPVDSWSTWFGPLSRLDLMALGLVLAVLAVLRPALPRWAVVASFVTAGVLLVGTGLTFPENTPDWWPHGTMGLAAFLYLLPSVTDRRVRTADGVAAVVTPGGRVPGSWAGGIALLSYGVYIWQEPVLRVLDAYGFLPPDSSDWAFPVTTVLMLVATLAVAWLSYHLLEVPGRAWAAWSERSAPTPSAPAVPVHEPALAGTAAR</sequence>
<feature type="transmembrane region" description="Helical" evidence="2">
    <location>
        <begin position="108"/>
        <end position="126"/>
    </location>
</feature>
<accession>A0A562IWY9</accession>
<dbReference type="Proteomes" id="UP000321490">
    <property type="component" value="Unassembled WGS sequence"/>
</dbReference>
<dbReference type="Pfam" id="PF01757">
    <property type="entry name" value="Acyl_transf_3"/>
    <property type="match status" value="1"/>
</dbReference>
<evidence type="ECO:0000313" key="5">
    <source>
        <dbReference type="Proteomes" id="UP000321490"/>
    </source>
</evidence>
<dbReference type="GO" id="GO:0009103">
    <property type="term" value="P:lipopolysaccharide biosynthetic process"/>
    <property type="evidence" value="ECO:0007669"/>
    <property type="project" value="TreeGrafter"/>
</dbReference>
<dbReference type="PANTHER" id="PTHR23028:SF53">
    <property type="entry name" value="ACYL_TRANSF_3 DOMAIN-CONTAINING PROTEIN"/>
    <property type="match status" value="1"/>
</dbReference>
<dbReference type="PANTHER" id="PTHR23028">
    <property type="entry name" value="ACETYLTRANSFERASE"/>
    <property type="match status" value="1"/>
</dbReference>
<organism evidence="4 5">
    <name type="scientific">Modestobacter roseus</name>
    <dbReference type="NCBI Taxonomy" id="1181884"/>
    <lineage>
        <taxon>Bacteria</taxon>
        <taxon>Bacillati</taxon>
        <taxon>Actinomycetota</taxon>
        <taxon>Actinomycetes</taxon>
        <taxon>Geodermatophilales</taxon>
        <taxon>Geodermatophilaceae</taxon>
        <taxon>Modestobacter</taxon>
    </lineage>
</organism>
<comment type="caution">
    <text evidence="4">The sequence shown here is derived from an EMBL/GenBank/DDBJ whole genome shotgun (WGS) entry which is preliminary data.</text>
</comment>
<reference evidence="4 5" key="1">
    <citation type="submission" date="2019-07" db="EMBL/GenBank/DDBJ databases">
        <title>R&amp;d 2014.</title>
        <authorList>
            <person name="Klenk H.-P."/>
        </authorList>
    </citation>
    <scope>NUCLEOTIDE SEQUENCE [LARGE SCALE GENOMIC DNA]</scope>
    <source>
        <strain evidence="4 5">DSM 45764</strain>
    </source>
</reference>
<feature type="transmembrane region" description="Helical" evidence="2">
    <location>
        <begin position="362"/>
        <end position="383"/>
    </location>
</feature>
<dbReference type="GO" id="GO:0016747">
    <property type="term" value="F:acyltransferase activity, transferring groups other than amino-acyl groups"/>
    <property type="evidence" value="ECO:0007669"/>
    <property type="project" value="InterPro"/>
</dbReference>
<evidence type="ECO:0000259" key="3">
    <source>
        <dbReference type="Pfam" id="PF01757"/>
    </source>
</evidence>
<proteinExistence type="predicted"/>
<feature type="transmembrane region" description="Helical" evidence="2">
    <location>
        <begin position="151"/>
        <end position="172"/>
    </location>
</feature>
<dbReference type="OrthoDB" id="5242306at2"/>
<gene>
    <name evidence="4" type="ORF">JD78_03899</name>
</gene>
<feature type="transmembrane region" description="Helical" evidence="2">
    <location>
        <begin position="232"/>
        <end position="250"/>
    </location>
</feature>
<dbReference type="RefSeq" id="WP_153362446.1">
    <property type="nucleotide sequence ID" value="NZ_ML762558.1"/>
</dbReference>
<dbReference type="GO" id="GO:0016020">
    <property type="term" value="C:membrane"/>
    <property type="evidence" value="ECO:0007669"/>
    <property type="project" value="TreeGrafter"/>
</dbReference>
<dbReference type="EMBL" id="VLKF01000001">
    <property type="protein sequence ID" value="TWH75343.1"/>
    <property type="molecule type" value="Genomic_DNA"/>
</dbReference>
<dbReference type="InterPro" id="IPR002656">
    <property type="entry name" value="Acyl_transf_3_dom"/>
</dbReference>
<feature type="transmembrane region" description="Helical" evidence="2">
    <location>
        <begin position="323"/>
        <end position="342"/>
    </location>
</feature>
<keyword evidence="2" id="KW-1133">Transmembrane helix</keyword>
<feature type="compositionally biased region" description="Low complexity" evidence="1">
    <location>
        <begin position="401"/>
        <end position="411"/>
    </location>
</feature>